<dbReference type="InterPro" id="IPR012854">
    <property type="entry name" value="Cu_amine_oxidase-like_N"/>
</dbReference>
<dbReference type="Proteomes" id="UP000518605">
    <property type="component" value="Unassembled WGS sequence"/>
</dbReference>
<feature type="region of interest" description="Disordered" evidence="1">
    <location>
        <begin position="155"/>
        <end position="283"/>
    </location>
</feature>
<dbReference type="AlphaFoldDB" id="A0A7W5CD18"/>
<feature type="domain" description="Copper amine oxidase-like N-terminal" evidence="3">
    <location>
        <begin position="34"/>
        <end position="144"/>
    </location>
</feature>
<dbReference type="Gene3D" id="3.30.457.10">
    <property type="entry name" value="Copper amine oxidase-like, N-terminal domain"/>
    <property type="match status" value="1"/>
</dbReference>
<dbReference type="PANTHER" id="PTHR24637">
    <property type="entry name" value="COLLAGEN"/>
    <property type="match status" value="1"/>
</dbReference>
<evidence type="ECO:0000313" key="4">
    <source>
        <dbReference type="EMBL" id="MBB3155473.1"/>
    </source>
</evidence>
<dbReference type="EMBL" id="JACHXW010000025">
    <property type="protein sequence ID" value="MBB3155473.1"/>
    <property type="molecule type" value="Genomic_DNA"/>
</dbReference>
<dbReference type="InterPro" id="IPR008160">
    <property type="entry name" value="Collagen"/>
</dbReference>
<evidence type="ECO:0000256" key="1">
    <source>
        <dbReference type="SAM" id="MobiDB-lite"/>
    </source>
</evidence>
<feature type="compositionally biased region" description="Low complexity" evidence="1">
    <location>
        <begin position="169"/>
        <end position="184"/>
    </location>
</feature>
<dbReference type="SUPFAM" id="SSF55383">
    <property type="entry name" value="Copper amine oxidase, domain N"/>
    <property type="match status" value="1"/>
</dbReference>
<keyword evidence="5" id="KW-1185">Reference proteome</keyword>
<evidence type="ECO:0000259" key="3">
    <source>
        <dbReference type="Pfam" id="PF07833"/>
    </source>
</evidence>
<comment type="caution">
    <text evidence="4">The sequence shown here is derived from an EMBL/GenBank/DDBJ whole genome shotgun (WGS) entry which is preliminary data.</text>
</comment>
<sequence length="427" mass="43190">MLKKKWLSTVAISLLALMMISVQYVQAAGISLIVNGSSIEQKVPPVVKNGKVLISVKYAADIFGSKYRWDDQTKTLTLSDVEFIVSFVLGRASAIVTTSTETTEVALEQSAQLVNGSLMVPARFLVELYGGKVVWNQKLQTLHITMDEAVAPALPGAKGDQGDKGAKGETGSTGATGATGAAGAKGDKGDPGAAGPTGAAGAKGDKGDPGAAGPAGAAGTKGDKGDPGAAGPAGAAGAKGDKGDPGAAGPIGPIGPAGDKGDKGDPGATGPTGASYTSEGFSASGVTTASSSTKFTSWSVASPYYSSPTFNSTTGIFTAPETGKYAIHATINYKTAAAVSVSLRDTVNPIFTVKKNASSNLIKGNLPILHVNIPLVLTLRALLESATVTLSGDVELQAGDQVELYYEDNGLTLTLTTDTVWSIHRLS</sequence>
<proteinExistence type="predicted"/>
<feature type="compositionally biased region" description="Low complexity" evidence="1">
    <location>
        <begin position="245"/>
        <end position="257"/>
    </location>
</feature>
<dbReference type="InterPro" id="IPR008983">
    <property type="entry name" value="Tumour_necrosis_fac-like_dom"/>
</dbReference>
<feature type="compositionally biased region" description="Low complexity" evidence="1">
    <location>
        <begin position="191"/>
        <end position="202"/>
    </location>
</feature>
<protein>
    <recommendedName>
        <fullName evidence="3">Copper amine oxidase-like N-terminal domain-containing protein</fullName>
    </recommendedName>
</protein>
<dbReference type="SUPFAM" id="SSF49842">
    <property type="entry name" value="TNF-like"/>
    <property type="match status" value="1"/>
</dbReference>
<accession>A0A7W5CD18</accession>
<dbReference type="Gene3D" id="2.60.120.40">
    <property type="match status" value="1"/>
</dbReference>
<feature type="compositionally biased region" description="Low complexity" evidence="1">
    <location>
        <begin position="209"/>
        <end position="220"/>
    </location>
</feature>
<feature type="chain" id="PRO_5031428317" description="Copper amine oxidase-like N-terminal domain-containing protein" evidence="2">
    <location>
        <begin position="28"/>
        <end position="427"/>
    </location>
</feature>
<evidence type="ECO:0000313" key="5">
    <source>
        <dbReference type="Proteomes" id="UP000518605"/>
    </source>
</evidence>
<feature type="compositionally biased region" description="Low complexity" evidence="1">
    <location>
        <begin position="227"/>
        <end position="238"/>
    </location>
</feature>
<dbReference type="Pfam" id="PF07833">
    <property type="entry name" value="Cu_amine_oxidN1"/>
    <property type="match status" value="1"/>
</dbReference>
<dbReference type="RefSeq" id="WP_221226490.1">
    <property type="nucleotide sequence ID" value="NZ_JACHXW010000025.1"/>
</dbReference>
<feature type="signal peptide" evidence="2">
    <location>
        <begin position="1"/>
        <end position="27"/>
    </location>
</feature>
<dbReference type="InterPro" id="IPR036582">
    <property type="entry name" value="Mao_N_sf"/>
</dbReference>
<evidence type="ECO:0000256" key="2">
    <source>
        <dbReference type="SAM" id="SignalP"/>
    </source>
</evidence>
<reference evidence="4 5" key="1">
    <citation type="submission" date="2020-08" db="EMBL/GenBank/DDBJ databases">
        <title>Genomic Encyclopedia of Type Strains, Phase III (KMG-III): the genomes of soil and plant-associated and newly described type strains.</title>
        <authorList>
            <person name="Whitman W."/>
        </authorList>
    </citation>
    <scope>NUCLEOTIDE SEQUENCE [LARGE SCALE GENOMIC DNA]</scope>
    <source>
        <strain evidence="4 5">CECT 8234</strain>
    </source>
</reference>
<name>A0A7W5CD18_9BACL</name>
<dbReference type="Pfam" id="PF01391">
    <property type="entry name" value="Collagen"/>
    <property type="match status" value="1"/>
</dbReference>
<organism evidence="4 5">
    <name type="scientific">Paenibacillus endophyticus</name>
    <dbReference type="NCBI Taxonomy" id="1294268"/>
    <lineage>
        <taxon>Bacteria</taxon>
        <taxon>Bacillati</taxon>
        <taxon>Bacillota</taxon>
        <taxon>Bacilli</taxon>
        <taxon>Bacillales</taxon>
        <taxon>Paenibacillaceae</taxon>
        <taxon>Paenibacillus</taxon>
    </lineage>
</organism>
<keyword evidence="2" id="KW-0732">Signal</keyword>
<gene>
    <name evidence="4" type="ORF">FHS16_005581</name>
</gene>